<dbReference type="OrthoDB" id="3432781at2759"/>
<protein>
    <recommendedName>
        <fullName evidence="4">Protein kinase domain-containing protein</fullName>
    </recommendedName>
</protein>
<proteinExistence type="predicted"/>
<evidence type="ECO:0000313" key="3">
    <source>
        <dbReference type="Proteomes" id="UP000288168"/>
    </source>
</evidence>
<sequence length="279" mass="32535">MPRQRRPSKAPPKELPPCDGPKLGLFQHHRSRIQWLERLDKDDEDEDKDSPTEGCVFRAKIRDTEYAIKVFKFHDPRSDDYFWEPLVGEEIGLQTVAYYTDPFYAECRAYGRIQEAIEKGYLKSDIVVPCHGFFFLQETDEKVLQGRNIDLDADQVDPEYQRATPGGYRPRAIVKDLASADPSIDQDNLKRIIADIARLNSQRIFNMDIRLDNYRDGKLVDFGSSWTEPHILLDALDDKAADESRLADRTKFSQMLKDEKIPNIQNVRPVHPMRLRRRR</sequence>
<keyword evidence="3" id="KW-1185">Reference proteome</keyword>
<dbReference type="AlphaFoldDB" id="A0A428NKL2"/>
<dbReference type="InterPro" id="IPR025213">
    <property type="entry name" value="Sim4_Fta2"/>
</dbReference>
<comment type="caution">
    <text evidence="2">The sequence shown here is derived from an EMBL/GenBank/DDBJ whole genome shotgun (WGS) entry which is preliminary data.</text>
</comment>
<dbReference type="Pfam" id="PF13095">
    <property type="entry name" value="FTA2"/>
    <property type="match status" value="1"/>
</dbReference>
<dbReference type="EMBL" id="NKCI01000425">
    <property type="protein sequence ID" value="RSL41348.1"/>
    <property type="molecule type" value="Genomic_DNA"/>
</dbReference>
<name>A0A428NKL2_9HYPO</name>
<evidence type="ECO:0008006" key="4">
    <source>
        <dbReference type="Google" id="ProtNLM"/>
    </source>
</evidence>
<reference evidence="2 3" key="1">
    <citation type="submission" date="2017-06" db="EMBL/GenBank/DDBJ databases">
        <title>Comparative genomic analysis of Ambrosia Fusariam Clade fungi.</title>
        <authorList>
            <person name="Stajich J.E."/>
            <person name="Carrillo J."/>
            <person name="Kijimoto T."/>
            <person name="Eskalen A."/>
            <person name="O'Donnell K."/>
            <person name="Kasson M."/>
        </authorList>
    </citation>
    <scope>NUCLEOTIDE SEQUENCE [LARGE SCALE GENOMIC DNA]</scope>
    <source>
        <strain evidence="2 3">NRRL62584</strain>
    </source>
</reference>
<organism evidence="2 3">
    <name type="scientific">Fusarium duplospermum</name>
    <dbReference type="NCBI Taxonomy" id="1325734"/>
    <lineage>
        <taxon>Eukaryota</taxon>
        <taxon>Fungi</taxon>
        <taxon>Dikarya</taxon>
        <taxon>Ascomycota</taxon>
        <taxon>Pezizomycotina</taxon>
        <taxon>Sordariomycetes</taxon>
        <taxon>Hypocreomycetidae</taxon>
        <taxon>Hypocreales</taxon>
        <taxon>Nectriaceae</taxon>
        <taxon>Fusarium</taxon>
        <taxon>Fusarium solani species complex</taxon>
    </lineage>
</organism>
<evidence type="ECO:0000313" key="2">
    <source>
        <dbReference type="EMBL" id="RSL41348.1"/>
    </source>
</evidence>
<evidence type="ECO:0000256" key="1">
    <source>
        <dbReference type="SAM" id="MobiDB-lite"/>
    </source>
</evidence>
<gene>
    <name evidence="2" type="ORF">CEP54_015852</name>
</gene>
<feature type="region of interest" description="Disordered" evidence="1">
    <location>
        <begin position="1"/>
        <end position="24"/>
    </location>
</feature>
<feature type="compositionally biased region" description="Pro residues" evidence="1">
    <location>
        <begin position="9"/>
        <end position="19"/>
    </location>
</feature>
<accession>A0A428NKL2</accession>
<dbReference type="Proteomes" id="UP000288168">
    <property type="component" value="Unassembled WGS sequence"/>
</dbReference>
<dbReference type="STRING" id="1325734.A0A428NKL2"/>